<name>M7NDW8_9MICC</name>
<dbReference type="PATRIC" id="fig|1276920.7.peg.4010"/>
<gene>
    <name evidence="1" type="ORF">ADIAG_04019</name>
</gene>
<accession>M7NDW8</accession>
<evidence type="ECO:0000313" key="1">
    <source>
        <dbReference type="EMBL" id="EMQ96693.1"/>
    </source>
</evidence>
<sequence>MVMLRILIQAFSTFGAKPCTVFPAYRLERQRGHHCIPEYRLEINPIVDNLVLIELFVLRELMQALVVEKFLNIGFEVIRDGFQATAAFTVDINGCFSGY</sequence>
<keyword evidence="2" id="KW-1185">Reference proteome</keyword>
<dbReference type="STRING" id="1276920.ADIAG_04019"/>
<dbReference type="AlphaFoldDB" id="M7NDW8"/>
<dbReference type="eggNOG" id="ENOG502ZXMC">
    <property type="taxonomic scope" value="Bacteria"/>
</dbReference>
<organism evidence="1 2">
    <name type="scientific">Paeniglutamicibacter gangotriensis Lz1y</name>
    <dbReference type="NCBI Taxonomy" id="1276920"/>
    <lineage>
        <taxon>Bacteria</taxon>
        <taxon>Bacillati</taxon>
        <taxon>Actinomycetota</taxon>
        <taxon>Actinomycetes</taxon>
        <taxon>Micrococcales</taxon>
        <taxon>Micrococcaceae</taxon>
        <taxon>Paeniglutamicibacter</taxon>
    </lineage>
</organism>
<protein>
    <submittedName>
        <fullName evidence="1">Uncharacterized protein</fullName>
    </submittedName>
</protein>
<evidence type="ECO:0000313" key="2">
    <source>
        <dbReference type="Proteomes" id="UP000012015"/>
    </source>
</evidence>
<reference evidence="1 2" key="1">
    <citation type="journal article" date="2013" name="Genome Announc.">
        <title>Draft Genome Sequence of Arthrobacter gangotriensis Strain Lz1yT, Isolated from a Penguin Rookery Soil Sample Collected in Antarctica, near the Indian Station Dakshin Gangotri.</title>
        <authorList>
            <person name="Shivaji S."/>
            <person name="Ara S."/>
            <person name="Bandi S."/>
            <person name="Singh A."/>
            <person name="Kumar Pinnaka A."/>
        </authorList>
    </citation>
    <scope>NUCLEOTIDE SEQUENCE [LARGE SCALE GENOMIC DNA]</scope>
    <source>
        <strain evidence="1 2">Lz1y</strain>
    </source>
</reference>
<dbReference type="EMBL" id="AOCK01000015">
    <property type="protein sequence ID" value="EMQ96693.1"/>
    <property type="molecule type" value="Genomic_DNA"/>
</dbReference>
<comment type="caution">
    <text evidence="1">The sequence shown here is derived from an EMBL/GenBank/DDBJ whole genome shotgun (WGS) entry which is preliminary data.</text>
</comment>
<dbReference type="Proteomes" id="UP000012015">
    <property type="component" value="Unassembled WGS sequence"/>
</dbReference>
<proteinExistence type="predicted"/>